<reference evidence="1" key="1">
    <citation type="submission" date="2021-02" db="EMBL/GenBank/DDBJ databases">
        <authorList>
            <consortium name="DOE Joint Genome Institute"/>
            <person name="Ahrendt S."/>
            <person name="Looney B.P."/>
            <person name="Miyauchi S."/>
            <person name="Morin E."/>
            <person name="Drula E."/>
            <person name="Courty P.E."/>
            <person name="Chicoki N."/>
            <person name="Fauchery L."/>
            <person name="Kohler A."/>
            <person name="Kuo A."/>
            <person name="Labutti K."/>
            <person name="Pangilinan J."/>
            <person name="Lipzen A."/>
            <person name="Riley R."/>
            <person name="Andreopoulos W."/>
            <person name="He G."/>
            <person name="Johnson J."/>
            <person name="Barry K.W."/>
            <person name="Grigoriev I.V."/>
            <person name="Nagy L."/>
            <person name="Hibbett D."/>
            <person name="Henrissat B."/>
            <person name="Matheny P.B."/>
            <person name="Labbe J."/>
            <person name="Martin F."/>
        </authorList>
    </citation>
    <scope>NUCLEOTIDE SEQUENCE</scope>
    <source>
        <strain evidence="1">FP105234-sp</strain>
    </source>
</reference>
<feature type="non-terminal residue" evidence="1">
    <location>
        <position position="424"/>
    </location>
</feature>
<comment type="caution">
    <text evidence="1">The sequence shown here is derived from an EMBL/GenBank/DDBJ whole genome shotgun (WGS) entry which is preliminary data.</text>
</comment>
<sequence>MPRLIARLYESLTAGPSSSDTFVRRVRPPAKRPKSLFKPAPPTPDWSLTDRRHSVLLDSVNPIIRPREYVHHKTLPPRVRVSRTQRKKTTSRDGSVEHDQPRSMTVAEREWEANPYLRMLSSPLRRCAVTSRYLPRDFMVRLTPKLLAAPRGTSKRQTFALLPDGLEHSKFNNLQSRKGSYVICREAAFAELQKKPGRLSRIMPGLIMSPSLSQYIHRLLQVRILQELEILADQLQTRPQNAEDAPLLRRLTRAELSSLRTDNILPSGDVIAVIIVPPLNKDPNTKQRPVPSVSSLPEPGGVTVKRAALPVSVLYPDQGGTLPSVVSSARVPLYNGVSLFQSRALRSALHERLCRLLLVERRARYRKQGRAELSHAEFGNKLEHRKGSHAFVLYSGAKTVKRADSAALAIALWRLRLWNGNSWE</sequence>
<evidence type="ECO:0000313" key="2">
    <source>
        <dbReference type="Proteomes" id="UP000814033"/>
    </source>
</evidence>
<accession>A0ACB8S9Q9</accession>
<dbReference type="Proteomes" id="UP000814033">
    <property type="component" value="Unassembled WGS sequence"/>
</dbReference>
<proteinExistence type="predicted"/>
<dbReference type="EMBL" id="MU275842">
    <property type="protein sequence ID" value="KAI0053054.1"/>
    <property type="molecule type" value="Genomic_DNA"/>
</dbReference>
<gene>
    <name evidence="1" type="ORF">FA95DRAFT_1509498</name>
</gene>
<protein>
    <submittedName>
        <fullName evidence="1">Uncharacterized protein</fullName>
    </submittedName>
</protein>
<organism evidence="1 2">
    <name type="scientific">Auriscalpium vulgare</name>
    <dbReference type="NCBI Taxonomy" id="40419"/>
    <lineage>
        <taxon>Eukaryota</taxon>
        <taxon>Fungi</taxon>
        <taxon>Dikarya</taxon>
        <taxon>Basidiomycota</taxon>
        <taxon>Agaricomycotina</taxon>
        <taxon>Agaricomycetes</taxon>
        <taxon>Russulales</taxon>
        <taxon>Auriscalpiaceae</taxon>
        <taxon>Auriscalpium</taxon>
    </lineage>
</organism>
<keyword evidence="2" id="KW-1185">Reference proteome</keyword>
<name>A0ACB8S9Q9_9AGAM</name>
<reference evidence="1" key="2">
    <citation type="journal article" date="2022" name="New Phytol.">
        <title>Evolutionary transition to the ectomycorrhizal habit in the genomes of a hyperdiverse lineage of mushroom-forming fungi.</title>
        <authorList>
            <person name="Looney B."/>
            <person name="Miyauchi S."/>
            <person name="Morin E."/>
            <person name="Drula E."/>
            <person name="Courty P.E."/>
            <person name="Kohler A."/>
            <person name="Kuo A."/>
            <person name="LaButti K."/>
            <person name="Pangilinan J."/>
            <person name="Lipzen A."/>
            <person name="Riley R."/>
            <person name="Andreopoulos W."/>
            <person name="He G."/>
            <person name="Johnson J."/>
            <person name="Nolan M."/>
            <person name="Tritt A."/>
            <person name="Barry K.W."/>
            <person name="Grigoriev I.V."/>
            <person name="Nagy L.G."/>
            <person name="Hibbett D."/>
            <person name="Henrissat B."/>
            <person name="Matheny P.B."/>
            <person name="Labbe J."/>
            <person name="Martin F.M."/>
        </authorList>
    </citation>
    <scope>NUCLEOTIDE SEQUENCE</scope>
    <source>
        <strain evidence="1">FP105234-sp</strain>
    </source>
</reference>
<evidence type="ECO:0000313" key="1">
    <source>
        <dbReference type="EMBL" id="KAI0053054.1"/>
    </source>
</evidence>